<keyword evidence="4 7" id="KW-0472">Membrane</keyword>
<sequence length="926" mass="100199">MDGLGEGSCEGNPAGTAPTTIMRLCALLLLLGEIPGGRSLQFVGLPNAVTVPENDPGGTSVFTFTVTPPTAVLAAGFPFIINSNPLTKAFRIDATSGKYSVFTSGTPQLDFESTPNSFDLQIFVKDNNGFTALQILTIQLVNVNEPPIFLDNMANEDVVIYINEGVAVGMVYQIEASDPESPRSALTYSLTPASAPFQVSTTGSVSSTKVFDYETDPHSYTLSVGVSDPQGLNAIGTLIININNINDETPFFTITQTVYNIPEEQVPGTVVANVTARDPDSAGFLGSLLYSINTPSDFFTINQITGVIQIAMSIDREADPFRLHPNINLEIGVRESPVALHSNKILLTFIVGDLNDNPPVCQQYAFSVSVPETEPIGTLIFDATGSGQCKDIDVEAPYNIFNFTGVAGLGSAARFKMDPPGSGRILLNGDLNFEDPNNIAVGNEYTLTVMIQDVAPPYYTNSLYIYVKTTPVNEYPPVFNSTSYTFNISELSPPNSKVGQVYATDKDYPFIGITYSIEFGGSTLGSNNIFWIDPSTGNIQLITYADYETTPKYVLLVQVADPDSKVSTATVTVNILEANDEKPICVPNSYSLSVPVTQAIGTNIQSFKLSCIDRDSGPASFRYFINSGNINNHFTFSPSAGTNVTSLTLAIPFDYANGLDQVWDYKLLVYITDDNLLGTITRASTGLIQTGTVTLSIHAFIPGLTTTITTTTTAVTYVTRRENAYSSSAWYVPFIIALGCCLLLGLLAYLTYLMARCIRCPPKPKADKEPLIENIEKKKNLKHDIVWEMTKLNTVFDGEATDPITGKVYEYNSKSGARRWKDTKQMIEGGPVEPALLIAPTPTGKTAEGKGRTGTPQKTEGVPVGNAQKMAEETGALKPEERDSELTQQPSARPGTQKPIERPASRSPLPPRRSPLPSRKVHPEIP</sequence>
<proteinExistence type="predicted"/>
<dbReference type="FunFam" id="2.60.40.60:FF:000244">
    <property type="entry name" value="Cadherin related family member 3"/>
    <property type="match status" value="1"/>
</dbReference>
<organism evidence="10 11">
    <name type="scientific">Pleurodeles waltl</name>
    <name type="common">Iberian ribbed newt</name>
    <dbReference type="NCBI Taxonomy" id="8319"/>
    <lineage>
        <taxon>Eukaryota</taxon>
        <taxon>Metazoa</taxon>
        <taxon>Chordata</taxon>
        <taxon>Craniata</taxon>
        <taxon>Vertebrata</taxon>
        <taxon>Euteleostomi</taxon>
        <taxon>Amphibia</taxon>
        <taxon>Batrachia</taxon>
        <taxon>Caudata</taxon>
        <taxon>Salamandroidea</taxon>
        <taxon>Salamandridae</taxon>
        <taxon>Pleurodelinae</taxon>
        <taxon>Pleurodeles</taxon>
    </lineage>
</organism>
<feature type="domain" description="Cadherin" evidence="9">
    <location>
        <begin position="43"/>
        <end position="149"/>
    </location>
</feature>
<dbReference type="GO" id="GO:0044331">
    <property type="term" value="P:cell-cell adhesion mediated by cadherin"/>
    <property type="evidence" value="ECO:0007669"/>
    <property type="project" value="TreeGrafter"/>
</dbReference>
<feature type="transmembrane region" description="Helical" evidence="7">
    <location>
        <begin position="730"/>
        <end position="755"/>
    </location>
</feature>
<dbReference type="PANTHER" id="PTHR24027">
    <property type="entry name" value="CADHERIN-23"/>
    <property type="match status" value="1"/>
</dbReference>
<comment type="caution">
    <text evidence="10">The sequence shown here is derived from an EMBL/GenBank/DDBJ whole genome shotgun (WGS) entry which is preliminary data.</text>
</comment>
<evidence type="ECO:0000313" key="10">
    <source>
        <dbReference type="EMBL" id="KAJ1161300.1"/>
    </source>
</evidence>
<dbReference type="PROSITE" id="PS50268">
    <property type="entry name" value="CADHERIN_2"/>
    <property type="match status" value="6"/>
</dbReference>
<evidence type="ECO:0000256" key="5">
    <source>
        <dbReference type="PROSITE-ProRule" id="PRU00043"/>
    </source>
</evidence>
<feature type="domain" description="Cadherin" evidence="9">
    <location>
        <begin position="154"/>
        <end position="252"/>
    </location>
</feature>
<dbReference type="PRINTS" id="PR00205">
    <property type="entry name" value="CADHERIN"/>
</dbReference>
<dbReference type="GO" id="GO:0008013">
    <property type="term" value="F:beta-catenin binding"/>
    <property type="evidence" value="ECO:0007669"/>
    <property type="project" value="TreeGrafter"/>
</dbReference>
<dbReference type="FunFam" id="2.60.40.60:FF:000231">
    <property type="entry name" value="Cadherin related family member 3"/>
    <property type="match status" value="1"/>
</dbReference>
<dbReference type="Gene3D" id="2.60.40.60">
    <property type="entry name" value="Cadherins"/>
    <property type="match status" value="6"/>
</dbReference>
<evidence type="ECO:0000256" key="8">
    <source>
        <dbReference type="SAM" id="SignalP"/>
    </source>
</evidence>
<dbReference type="SUPFAM" id="SSF49313">
    <property type="entry name" value="Cadherin-like"/>
    <property type="match status" value="6"/>
</dbReference>
<dbReference type="AlphaFoldDB" id="A0AAV7SD56"/>
<dbReference type="GO" id="GO:0034332">
    <property type="term" value="P:adherens junction organization"/>
    <property type="evidence" value="ECO:0007669"/>
    <property type="project" value="TreeGrafter"/>
</dbReference>
<dbReference type="GO" id="GO:0007043">
    <property type="term" value="P:cell-cell junction assembly"/>
    <property type="evidence" value="ECO:0007669"/>
    <property type="project" value="TreeGrafter"/>
</dbReference>
<dbReference type="GO" id="GO:0000902">
    <property type="term" value="P:cell morphogenesis"/>
    <property type="evidence" value="ECO:0007669"/>
    <property type="project" value="TreeGrafter"/>
</dbReference>
<feature type="signal peptide" evidence="8">
    <location>
        <begin position="1"/>
        <end position="39"/>
    </location>
</feature>
<evidence type="ECO:0000256" key="2">
    <source>
        <dbReference type="ARBA" id="ARBA00022737"/>
    </source>
</evidence>
<dbReference type="SMART" id="SM00112">
    <property type="entry name" value="CA"/>
    <property type="match status" value="5"/>
</dbReference>
<dbReference type="InterPro" id="IPR015919">
    <property type="entry name" value="Cadherin-like_sf"/>
</dbReference>
<dbReference type="GO" id="GO:0007156">
    <property type="term" value="P:homophilic cell adhesion via plasma membrane adhesion molecules"/>
    <property type="evidence" value="ECO:0007669"/>
    <property type="project" value="InterPro"/>
</dbReference>
<feature type="region of interest" description="Disordered" evidence="6">
    <location>
        <begin position="835"/>
        <end position="926"/>
    </location>
</feature>
<evidence type="ECO:0000259" key="9">
    <source>
        <dbReference type="PROSITE" id="PS50268"/>
    </source>
</evidence>
<evidence type="ECO:0000256" key="4">
    <source>
        <dbReference type="ARBA" id="ARBA00023136"/>
    </source>
</evidence>
<dbReference type="Proteomes" id="UP001066276">
    <property type="component" value="Chromosome 4_2"/>
</dbReference>
<feature type="domain" description="Cadherin" evidence="9">
    <location>
        <begin position="586"/>
        <end position="697"/>
    </location>
</feature>
<evidence type="ECO:0000256" key="7">
    <source>
        <dbReference type="SAM" id="Phobius"/>
    </source>
</evidence>
<keyword evidence="8" id="KW-0732">Signal</keyword>
<keyword evidence="7" id="KW-1133">Transmembrane helix</keyword>
<evidence type="ECO:0000256" key="3">
    <source>
        <dbReference type="ARBA" id="ARBA00022837"/>
    </source>
</evidence>
<reference evidence="10" key="1">
    <citation type="journal article" date="2022" name="bioRxiv">
        <title>Sequencing and chromosome-scale assembly of the giantPleurodeles waltlgenome.</title>
        <authorList>
            <person name="Brown T."/>
            <person name="Elewa A."/>
            <person name="Iarovenko S."/>
            <person name="Subramanian E."/>
            <person name="Araus A.J."/>
            <person name="Petzold A."/>
            <person name="Susuki M."/>
            <person name="Suzuki K.-i.T."/>
            <person name="Hayashi T."/>
            <person name="Toyoda A."/>
            <person name="Oliveira C."/>
            <person name="Osipova E."/>
            <person name="Leigh N.D."/>
            <person name="Simon A."/>
            <person name="Yun M.H."/>
        </authorList>
    </citation>
    <scope>NUCLEOTIDE SEQUENCE</scope>
    <source>
        <strain evidence="10">20211129_DDA</strain>
        <tissue evidence="10">Liver</tissue>
    </source>
</reference>
<dbReference type="EMBL" id="JANPWB010000008">
    <property type="protein sequence ID" value="KAJ1161300.1"/>
    <property type="molecule type" value="Genomic_DNA"/>
</dbReference>
<dbReference type="FunFam" id="2.60.40.60:FF:000250">
    <property type="entry name" value="Cadherin related family member 3"/>
    <property type="match status" value="1"/>
</dbReference>
<dbReference type="InterPro" id="IPR039808">
    <property type="entry name" value="Cadherin"/>
</dbReference>
<name>A0AAV7SD56_PLEWA</name>
<dbReference type="Pfam" id="PF00028">
    <property type="entry name" value="Cadherin"/>
    <property type="match status" value="2"/>
</dbReference>
<keyword evidence="3 5" id="KW-0106">Calcium</keyword>
<dbReference type="PANTHER" id="PTHR24027:SF439">
    <property type="entry name" value="CADHERIN-RELATED FAMILY MEMBER 3"/>
    <property type="match status" value="1"/>
</dbReference>
<comment type="subcellular location">
    <subcellularLocation>
        <location evidence="1">Membrane</location>
    </subcellularLocation>
</comment>
<dbReference type="GO" id="GO:0045296">
    <property type="term" value="F:cadherin binding"/>
    <property type="evidence" value="ECO:0007669"/>
    <property type="project" value="TreeGrafter"/>
</dbReference>
<dbReference type="CDD" id="cd11304">
    <property type="entry name" value="Cadherin_repeat"/>
    <property type="match status" value="5"/>
</dbReference>
<dbReference type="GO" id="GO:0005509">
    <property type="term" value="F:calcium ion binding"/>
    <property type="evidence" value="ECO:0007669"/>
    <property type="project" value="UniProtKB-UniRule"/>
</dbReference>
<protein>
    <recommendedName>
        <fullName evidence="9">Cadherin domain-containing protein</fullName>
    </recommendedName>
</protein>
<dbReference type="GO" id="GO:0005912">
    <property type="term" value="C:adherens junction"/>
    <property type="evidence" value="ECO:0007669"/>
    <property type="project" value="TreeGrafter"/>
</dbReference>
<dbReference type="GO" id="GO:0016342">
    <property type="term" value="C:catenin complex"/>
    <property type="evidence" value="ECO:0007669"/>
    <property type="project" value="TreeGrafter"/>
</dbReference>
<accession>A0AAV7SD56</accession>
<keyword evidence="11" id="KW-1185">Reference proteome</keyword>
<feature type="domain" description="Cadherin" evidence="9">
    <location>
        <begin position="480"/>
        <end position="585"/>
    </location>
</feature>
<feature type="domain" description="Cadherin" evidence="9">
    <location>
        <begin position="253"/>
        <end position="361"/>
    </location>
</feature>
<dbReference type="GO" id="GO:0016339">
    <property type="term" value="P:calcium-dependent cell-cell adhesion via plasma membrane cell adhesion molecules"/>
    <property type="evidence" value="ECO:0007669"/>
    <property type="project" value="TreeGrafter"/>
</dbReference>
<gene>
    <name evidence="10" type="ORF">NDU88_001787</name>
</gene>
<dbReference type="InterPro" id="IPR002126">
    <property type="entry name" value="Cadherin-like_dom"/>
</dbReference>
<keyword evidence="2" id="KW-0677">Repeat</keyword>
<dbReference type="GO" id="GO:0016477">
    <property type="term" value="P:cell migration"/>
    <property type="evidence" value="ECO:0007669"/>
    <property type="project" value="TreeGrafter"/>
</dbReference>
<evidence type="ECO:0000256" key="1">
    <source>
        <dbReference type="ARBA" id="ARBA00004370"/>
    </source>
</evidence>
<evidence type="ECO:0000256" key="6">
    <source>
        <dbReference type="SAM" id="MobiDB-lite"/>
    </source>
</evidence>
<evidence type="ECO:0000313" key="11">
    <source>
        <dbReference type="Proteomes" id="UP001066276"/>
    </source>
</evidence>
<keyword evidence="7" id="KW-0812">Transmembrane</keyword>
<feature type="domain" description="Cadherin" evidence="9">
    <location>
        <begin position="362"/>
        <end position="479"/>
    </location>
</feature>
<feature type="chain" id="PRO_5043507627" description="Cadherin domain-containing protein" evidence="8">
    <location>
        <begin position="40"/>
        <end position="926"/>
    </location>
</feature>